<dbReference type="PANTHER" id="PTHR33375:SF1">
    <property type="entry name" value="CHROMOSOME-PARTITIONING PROTEIN PARB-RELATED"/>
    <property type="match status" value="1"/>
</dbReference>
<keyword evidence="3" id="KW-0238">DNA-binding</keyword>
<dbReference type="GO" id="GO:0045881">
    <property type="term" value="P:positive regulation of sporulation resulting in formation of a cellular spore"/>
    <property type="evidence" value="ECO:0007669"/>
    <property type="project" value="TreeGrafter"/>
</dbReference>
<dbReference type="InterPro" id="IPR057240">
    <property type="entry name" value="ParB_dimer_C"/>
</dbReference>
<dbReference type="Pfam" id="PF23552">
    <property type="entry name" value="ParB_C"/>
    <property type="match status" value="1"/>
</dbReference>
<sequence length="297" mass="33350">MSDQNEPPRRPGNRGLGRGLSALLGEASQADDETLQRARSIRTMPVERLRPGRYQPRQSFDDKEMRSLVESIRRQGILQPILVRRDRDEPELFEIVAGERRWRAAQAAQLHEIPVVVRDLSDEDALRIALVENIQRQDLNPLEEAEGYRRLMQEFGHGQTEIAEAVGKSRSHVANAIRLLGLPDRIKSYLREGKLTAGAARAVLTAEDPVGLAQEIVERGLNVREAEAIRRKVTKAAGDAPPRAPKDADTAALEQSLREALGLAVDVRHKGRKGGEVRISYRSLEQLDEICRRLTRH</sequence>
<dbReference type="FunFam" id="1.10.10.2830:FF:000001">
    <property type="entry name" value="Chromosome partitioning protein ParB"/>
    <property type="match status" value="1"/>
</dbReference>
<dbReference type="InterPro" id="IPR003115">
    <property type="entry name" value="ParB_N"/>
</dbReference>
<name>A0A2M9G4C4_9PROT</name>
<comment type="function">
    <text evidence="4">Involved in chromosome partition. Localize to both poles of the predivisional cell following completion of DNA replication. Binds to the DNA origin of replication.</text>
</comment>
<comment type="caution">
    <text evidence="7">The sequence shown here is derived from an EMBL/GenBank/DDBJ whole genome shotgun (WGS) entry which is preliminary data.</text>
</comment>
<evidence type="ECO:0000256" key="3">
    <source>
        <dbReference type="ARBA" id="ARBA00023125"/>
    </source>
</evidence>
<dbReference type="GO" id="GO:0003677">
    <property type="term" value="F:DNA binding"/>
    <property type="evidence" value="ECO:0007669"/>
    <property type="project" value="UniProtKB-KW"/>
</dbReference>
<dbReference type="SUPFAM" id="SSF110849">
    <property type="entry name" value="ParB/Sulfiredoxin"/>
    <property type="match status" value="1"/>
</dbReference>
<dbReference type="Proteomes" id="UP000229498">
    <property type="component" value="Unassembled WGS sequence"/>
</dbReference>
<feature type="region of interest" description="Disordered" evidence="5">
    <location>
        <begin position="1"/>
        <end position="20"/>
    </location>
</feature>
<comment type="similarity">
    <text evidence="1">Belongs to the ParB family.</text>
</comment>
<proteinExistence type="inferred from homology"/>
<evidence type="ECO:0000259" key="6">
    <source>
        <dbReference type="SMART" id="SM00470"/>
    </source>
</evidence>
<evidence type="ECO:0000313" key="8">
    <source>
        <dbReference type="Proteomes" id="UP000229498"/>
    </source>
</evidence>
<reference evidence="7 8" key="1">
    <citation type="submission" date="2017-11" db="EMBL/GenBank/DDBJ databases">
        <title>Draft genome sequence of Rhizobiales bacterium SY3-13.</title>
        <authorList>
            <person name="Sun C."/>
        </authorList>
    </citation>
    <scope>NUCLEOTIDE SEQUENCE [LARGE SCALE GENOMIC DNA]</scope>
    <source>
        <strain evidence="7 8">SY3-13</strain>
    </source>
</reference>
<dbReference type="Gene3D" id="1.10.10.2830">
    <property type="match status" value="1"/>
</dbReference>
<evidence type="ECO:0000256" key="2">
    <source>
        <dbReference type="ARBA" id="ARBA00022829"/>
    </source>
</evidence>
<dbReference type="NCBIfam" id="TIGR00180">
    <property type="entry name" value="parB_part"/>
    <property type="match status" value="1"/>
</dbReference>
<protein>
    <submittedName>
        <fullName evidence="7">Chromosome partitioning protein ParB</fullName>
    </submittedName>
</protein>
<feature type="domain" description="ParB-like N-terminal" evidence="6">
    <location>
        <begin position="42"/>
        <end position="134"/>
    </location>
</feature>
<dbReference type="Pfam" id="PF17762">
    <property type="entry name" value="HTH_ParB"/>
    <property type="match status" value="1"/>
</dbReference>
<gene>
    <name evidence="7" type="ORF">CVT23_06285</name>
</gene>
<dbReference type="InterPro" id="IPR041468">
    <property type="entry name" value="HTH_ParB/Spo0J"/>
</dbReference>
<keyword evidence="8" id="KW-1185">Reference proteome</keyword>
<dbReference type="InterPro" id="IPR004437">
    <property type="entry name" value="ParB/RepB/Spo0J"/>
</dbReference>
<dbReference type="FunFam" id="3.90.1530.30:FF:000001">
    <property type="entry name" value="Chromosome partitioning protein ParB"/>
    <property type="match status" value="1"/>
</dbReference>
<keyword evidence="2" id="KW-0159">Chromosome partition</keyword>
<dbReference type="Gene3D" id="3.90.1530.30">
    <property type="match status" value="1"/>
</dbReference>
<dbReference type="GO" id="GO:0005694">
    <property type="term" value="C:chromosome"/>
    <property type="evidence" value="ECO:0007669"/>
    <property type="project" value="TreeGrafter"/>
</dbReference>
<evidence type="ECO:0000256" key="4">
    <source>
        <dbReference type="ARBA" id="ARBA00025472"/>
    </source>
</evidence>
<dbReference type="EMBL" id="PHIG01000025">
    <property type="protein sequence ID" value="PJK30548.1"/>
    <property type="molecule type" value="Genomic_DNA"/>
</dbReference>
<dbReference type="Pfam" id="PF02195">
    <property type="entry name" value="ParB_N"/>
    <property type="match status" value="1"/>
</dbReference>
<dbReference type="CDD" id="cd16393">
    <property type="entry name" value="SPO0J_N"/>
    <property type="match status" value="1"/>
</dbReference>
<dbReference type="SMART" id="SM00470">
    <property type="entry name" value="ParB"/>
    <property type="match status" value="1"/>
</dbReference>
<dbReference type="AlphaFoldDB" id="A0A2M9G4C4"/>
<accession>A0A2M9G4C4</accession>
<organism evidence="7 8">
    <name type="scientific">Minwuia thermotolerans</name>
    <dbReference type="NCBI Taxonomy" id="2056226"/>
    <lineage>
        <taxon>Bacteria</taxon>
        <taxon>Pseudomonadati</taxon>
        <taxon>Pseudomonadota</taxon>
        <taxon>Alphaproteobacteria</taxon>
        <taxon>Minwuiales</taxon>
        <taxon>Minwuiaceae</taxon>
        <taxon>Minwuia</taxon>
    </lineage>
</organism>
<evidence type="ECO:0000313" key="7">
    <source>
        <dbReference type="EMBL" id="PJK30548.1"/>
    </source>
</evidence>
<dbReference type="RefSeq" id="WP_109792648.1">
    <property type="nucleotide sequence ID" value="NZ_PHIG01000025.1"/>
</dbReference>
<evidence type="ECO:0000256" key="5">
    <source>
        <dbReference type="SAM" id="MobiDB-lite"/>
    </source>
</evidence>
<dbReference type="OrthoDB" id="9802051at2"/>
<dbReference type="PANTHER" id="PTHR33375">
    <property type="entry name" value="CHROMOSOME-PARTITIONING PROTEIN PARB-RELATED"/>
    <property type="match status" value="1"/>
</dbReference>
<dbReference type="InterPro" id="IPR050336">
    <property type="entry name" value="Chromosome_partition/occlusion"/>
</dbReference>
<evidence type="ECO:0000256" key="1">
    <source>
        <dbReference type="ARBA" id="ARBA00006295"/>
    </source>
</evidence>
<dbReference type="InterPro" id="IPR036086">
    <property type="entry name" value="ParB/Sulfiredoxin_sf"/>
</dbReference>
<dbReference type="GO" id="GO:0007059">
    <property type="term" value="P:chromosome segregation"/>
    <property type="evidence" value="ECO:0007669"/>
    <property type="project" value="UniProtKB-KW"/>
</dbReference>